<comment type="caution">
    <text evidence="3">The sequence shown here is derived from an EMBL/GenBank/DDBJ whole genome shotgun (WGS) entry which is preliminary data.</text>
</comment>
<gene>
    <name evidence="3" type="ORF">ESZ48_15805</name>
</gene>
<keyword evidence="1" id="KW-1134">Transmembrane beta strand</keyword>
<evidence type="ECO:0000313" key="4">
    <source>
        <dbReference type="Proteomes" id="UP000289792"/>
    </source>
</evidence>
<protein>
    <submittedName>
        <fullName evidence="3">Uncharacterized protein</fullName>
    </submittedName>
</protein>
<dbReference type="InterPro" id="IPR039910">
    <property type="entry name" value="D15-like"/>
</dbReference>
<dbReference type="OrthoDB" id="9811416at2"/>
<sequence length="541" mass="61613">MAQSLHLKAVGANEVDTSLLNSLDYQQTFNDFNSLEIEVNSIANSLTHLGYLESKFVHLNKENDSSFVAKYILGDRYLRARIHFDRSFNPKIIKLISNTITDDYFEVEVNSLEASLKTLNAEIANTGDPFSTLQLTNIKKEEGVLYADLKIVEQQQRTIDTIIVKGYEKFPKSYVKRYLKIKSKQVFNLNTIREKTEVLENLQFAAQIKDPEVLFTKDSTLLYIYLEKLKSNTFDGFLGFGTNTETDKLEFDGYLNLNLVNNLNYGESLRLVYKSDESEQKTFDVKTKLPYLLGSPIGMQLGLNIFKKDSSFVTTTQFAKLDYQFDSKNSMALGINTQASTNLLDNPILTINDFKSTFYNLSYNHTRPQRYDKLFPVNFLFDISGGMGKRTIENIGQSQTKFELNTFKIVNLNLRNSFYGQVSASVLNSDTYVENELFRFGGINSIRGFEENSLTANLYAVFNTEYRYRVSNSLYVNSIVDLAYYENQLLDIRSKLIGLGFGFGILTQAGLFKLNYSNGSSENQAIKLSNSKIHISLSATF</sequence>
<organism evidence="3 4">
    <name type="scientific">Gelidibacter gilvus</name>
    <dbReference type="NCBI Taxonomy" id="59602"/>
    <lineage>
        <taxon>Bacteria</taxon>
        <taxon>Pseudomonadati</taxon>
        <taxon>Bacteroidota</taxon>
        <taxon>Flavobacteriia</taxon>
        <taxon>Flavobacteriales</taxon>
        <taxon>Flavobacteriaceae</taxon>
        <taxon>Gelidibacter</taxon>
    </lineage>
</organism>
<evidence type="ECO:0000313" key="3">
    <source>
        <dbReference type="EMBL" id="RXJ45571.1"/>
    </source>
</evidence>
<evidence type="ECO:0000256" key="1">
    <source>
        <dbReference type="ARBA" id="ARBA00022452"/>
    </source>
</evidence>
<name>A0A4Q0XCB2_9FLAO</name>
<keyword evidence="2" id="KW-0812">Transmembrane</keyword>
<dbReference type="PANTHER" id="PTHR12815:SF18">
    <property type="entry name" value="SORTING AND ASSEMBLY MACHINERY COMPONENT 50 HOMOLOG"/>
    <property type="match status" value="1"/>
</dbReference>
<proteinExistence type="predicted"/>
<evidence type="ECO:0000256" key="2">
    <source>
        <dbReference type="ARBA" id="ARBA00022692"/>
    </source>
</evidence>
<reference evidence="3 4" key="1">
    <citation type="submission" date="2019-01" db="EMBL/GenBank/DDBJ databases">
        <title>Genome sequence of the Antarctic species Gelidibacter gilvus ACAM 158(T).</title>
        <authorList>
            <person name="Bowman J.P."/>
        </authorList>
    </citation>
    <scope>NUCLEOTIDE SEQUENCE [LARGE SCALE GENOMIC DNA]</scope>
    <source>
        <strain evidence="3 4">IC158</strain>
    </source>
</reference>
<dbReference type="PANTHER" id="PTHR12815">
    <property type="entry name" value="SORTING AND ASSEMBLY MACHINERY SAMM50 PROTEIN FAMILY MEMBER"/>
    <property type="match status" value="1"/>
</dbReference>
<keyword evidence="1" id="KW-0472">Membrane</keyword>
<dbReference type="EMBL" id="SDDZ01000013">
    <property type="protein sequence ID" value="RXJ45571.1"/>
    <property type="molecule type" value="Genomic_DNA"/>
</dbReference>
<dbReference type="Gene3D" id="2.40.160.50">
    <property type="entry name" value="membrane protein fhac: a member of the omp85/tpsb transporter family"/>
    <property type="match status" value="1"/>
</dbReference>
<accession>A0A4Q0XCB2</accession>
<dbReference type="Proteomes" id="UP000289792">
    <property type="component" value="Unassembled WGS sequence"/>
</dbReference>
<dbReference type="Gene3D" id="3.10.20.310">
    <property type="entry name" value="membrane protein fhac"/>
    <property type="match status" value="1"/>
</dbReference>
<dbReference type="AlphaFoldDB" id="A0A4Q0XCB2"/>
<keyword evidence="4" id="KW-1185">Reference proteome</keyword>